<dbReference type="STRING" id="203267.TWT_304"/>
<dbReference type="InterPro" id="IPR025182">
    <property type="entry name" value="RNApol-bd_RbpA"/>
</dbReference>
<sequence>MLACLYSISLVVMKQPSVSDKKKLFTAQSGTEVGDGLSFEIEDGRICVTYWDQEGNKTVRYYASDVPLDEIPRVITNPLNGLIAGCDYANPPESPRSEPFKTHLAYVKERRSKEEGQKILEEALRELRRRRAS</sequence>
<reference evidence="2 3" key="1">
    <citation type="journal article" date="2003" name="Genome Res.">
        <title>Tropheryma whipplei twist: a human pathogenic Actinobacteria with a reduced genome.</title>
        <authorList>
            <person name="Raoult D."/>
            <person name="Ogata H."/>
            <person name="Audic S."/>
            <person name="Robert C."/>
            <person name="Suhre K."/>
            <person name="Drancourt M."/>
            <person name="Claverie J.-M."/>
        </authorList>
    </citation>
    <scope>NUCLEOTIDE SEQUENCE [LARGE SCALE GENOMIC DNA]</scope>
    <source>
        <strain evidence="2 3">Twist</strain>
    </source>
</reference>
<name>Q83MY3_TROWT</name>
<protein>
    <recommendedName>
        <fullName evidence="1">RNA polymerase-binding protein RbpA</fullName>
    </recommendedName>
</protein>
<organism evidence="2 3">
    <name type="scientific">Tropheryma whipplei (strain Twist)</name>
    <name type="common">Whipple's bacillus</name>
    <dbReference type="NCBI Taxonomy" id="203267"/>
    <lineage>
        <taxon>Bacteria</taxon>
        <taxon>Bacillati</taxon>
        <taxon>Actinomycetota</taxon>
        <taxon>Actinomycetes</taxon>
        <taxon>Micrococcales</taxon>
        <taxon>Tropherymataceae</taxon>
        <taxon>Tropheryma</taxon>
    </lineage>
</organism>
<accession>Q83MY3</accession>
<keyword evidence="3" id="KW-1185">Reference proteome</keyword>
<comment type="caution">
    <text evidence="1">Lacks conserved residue(s) required for the propagation of feature annotation.</text>
</comment>
<keyword evidence="1" id="KW-0804">Transcription</keyword>
<comment type="function">
    <text evidence="1">Binds to RNA polymerase (RNAP), stimulating transcription from principal, but not alternative sigma factor promoters.</text>
</comment>
<dbReference type="EMBL" id="AE014184">
    <property type="protein sequence ID" value="AAO44401.1"/>
    <property type="molecule type" value="Genomic_DNA"/>
</dbReference>
<dbReference type="GO" id="GO:0001000">
    <property type="term" value="F:bacterial-type RNA polymerase core enzyme binding"/>
    <property type="evidence" value="ECO:0007669"/>
    <property type="project" value="UniProtKB-UniRule"/>
</dbReference>
<evidence type="ECO:0000256" key="1">
    <source>
        <dbReference type="HAMAP-Rule" id="MF_01483"/>
    </source>
</evidence>
<comment type="similarity">
    <text evidence="1">Belongs to the RNA polymerase-binding protein RbpA family.</text>
</comment>
<dbReference type="HOGENOM" id="CLU_134276_1_0_11"/>
<dbReference type="KEGG" id="twh:TWT_304"/>
<evidence type="ECO:0000313" key="2">
    <source>
        <dbReference type="EMBL" id="AAO44401.1"/>
    </source>
</evidence>
<dbReference type="HAMAP" id="MF_01483">
    <property type="entry name" value="RbpA"/>
    <property type="match status" value="1"/>
</dbReference>
<dbReference type="Pfam" id="PF13397">
    <property type="entry name" value="RbpA"/>
    <property type="match status" value="1"/>
</dbReference>
<dbReference type="GO" id="GO:0045893">
    <property type="term" value="P:positive regulation of DNA-templated transcription"/>
    <property type="evidence" value="ECO:0007669"/>
    <property type="project" value="UniProtKB-UniRule"/>
</dbReference>
<comment type="subunit">
    <text evidence="1">Forms a complex with the RNAP catalytic core and with free principal sigma factors.</text>
</comment>
<evidence type="ECO:0000313" key="3">
    <source>
        <dbReference type="Proteomes" id="UP000002200"/>
    </source>
</evidence>
<dbReference type="Proteomes" id="UP000002200">
    <property type="component" value="Chromosome"/>
</dbReference>
<gene>
    <name evidence="1" type="primary">rbpA</name>
    <name evidence="2" type="ordered locus">TWT_304</name>
</gene>
<dbReference type="AlphaFoldDB" id="Q83MY3"/>
<proteinExistence type="inferred from homology"/>
<keyword evidence="1" id="KW-0805">Transcription regulation</keyword>